<feature type="transmembrane region" description="Helical" evidence="1">
    <location>
        <begin position="146"/>
        <end position="171"/>
    </location>
</feature>
<keyword evidence="3" id="KW-1185">Reference proteome</keyword>
<evidence type="ECO:0000313" key="2">
    <source>
        <dbReference type="EMBL" id="QBE48782.1"/>
    </source>
</evidence>
<organism evidence="2 3">
    <name type="scientific">Leucobacter triazinivorans</name>
    <dbReference type="NCBI Taxonomy" id="1784719"/>
    <lineage>
        <taxon>Bacteria</taxon>
        <taxon>Bacillati</taxon>
        <taxon>Actinomycetota</taxon>
        <taxon>Actinomycetes</taxon>
        <taxon>Micrococcales</taxon>
        <taxon>Microbacteriaceae</taxon>
        <taxon>Leucobacter</taxon>
    </lineage>
</organism>
<dbReference type="AlphaFoldDB" id="A0A4P6KES9"/>
<dbReference type="Proteomes" id="UP000289260">
    <property type="component" value="Chromosome"/>
</dbReference>
<feature type="transmembrane region" description="Helical" evidence="1">
    <location>
        <begin position="178"/>
        <end position="197"/>
    </location>
</feature>
<sequence>MNRIFNVTRLHLNKIGSYVSVPLFILASVLVVTVIIQIAIQRGTGADPTSPEYIEGAQWNQAILWSLPGFLIYYGVQAVSTTYPFALALGTTRRNFILGTVLANALQSLYISVLLLVLLGVELATNHWFFGVYVLDVHLTGGGDPLILGFGSFLGVLFCLTVGGLFGAVWVRFGNKGPAIMGIGVGLVLAVILLIIAPKLGEILMGLTGGGLAIGVIVVILISLVGTWFAMRRASVR</sequence>
<feature type="transmembrane region" description="Helical" evidence="1">
    <location>
        <begin position="96"/>
        <end position="121"/>
    </location>
</feature>
<gene>
    <name evidence="2" type="ORF">EVS81_08010</name>
</gene>
<reference evidence="2 3" key="1">
    <citation type="submission" date="2019-02" db="EMBL/GenBank/DDBJ databases">
        <authorList>
            <person name="Sun L."/>
            <person name="Pan D."/>
            <person name="Wu X."/>
        </authorList>
    </citation>
    <scope>NUCLEOTIDE SEQUENCE [LARGE SCALE GENOMIC DNA]</scope>
    <source>
        <strain evidence="2 3">JW-1</strain>
    </source>
</reference>
<protein>
    <submittedName>
        <fullName evidence="2">Uncharacterized protein</fullName>
    </submittedName>
</protein>
<accession>A0A4P6KES9</accession>
<evidence type="ECO:0000256" key="1">
    <source>
        <dbReference type="SAM" id="Phobius"/>
    </source>
</evidence>
<keyword evidence="1" id="KW-1133">Transmembrane helix</keyword>
<evidence type="ECO:0000313" key="3">
    <source>
        <dbReference type="Proteomes" id="UP000289260"/>
    </source>
</evidence>
<feature type="transmembrane region" description="Helical" evidence="1">
    <location>
        <begin position="70"/>
        <end position="89"/>
    </location>
</feature>
<dbReference type="OrthoDB" id="3724330at2"/>
<dbReference type="KEGG" id="ltr:EVS81_08010"/>
<feature type="transmembrane region" description="Helical" evidence="1">
    <location>
        <begin position="203"/>
        <end position="231"/>
    </location>
</feature>
<feature type="transmembrane region" description="Helical" evidence="1">
    <location>
        <begin position="21"/>
        <end position="40"/>
    </location>
</feature>
<keyword evidence="1" id="KW-0472">Membrane</keyword>
<name>A0A4P6KES9_9MICO</name>
<dbReference type="EMBL" id="CP035806">
    <property type="protein sequence ID" value="QBE48782.1"/>
    <property type="molecule type" value="Genomic_DNA"/>
</dbReference>
<keyword evidence="1" id="KW-0812">Transmembrane</keyword>
<dbReference type="RefSeq" id="WP_130109917.1">
    <property type="nucleotide sequence ID" value="NZ_CP035806.1"/>
</dbReference>
<proteinExistence type="predicted"/>